<gene>
    <name evidence="3" type="ORF">DFQ04_1245</name>
</gene>
<organism evidence="3 4">
    <name type="scientific">Algoriphagus boseongensis</name>
    <dbReference type="NCBI Taxonomy" id="1442587"/>
    <lineage>
        <taxon>Bacteria</taxon>
        <taxon>Pseudomonadati</taxon>
        <taxon>Bacteroidota</taxon>
        <taxon>Cytophagia</taxon>
        <taxon>Cytophagales</taxon>
        <taxon>Cyclobacteriaceae</taxon>
        <taxon>Algoriphagus</taxon>
    </lineage>
</organism>
<feature type="region of interest" description="Disordered" evidence="1">
    <location>
        <begin position="211"/>
        <end position="250"/>
    </location>
</feature>
<dbReference type="RefSeq" id="WP_133553715.1">
    <property type="nucleotide sequence ID" value="NZ_SNYF01000005.1"/>
</dbReference>
<proteinExistence type="predicted"/>
<dbReference type="PROSITE" id="PS50104">
    <property type="entry name" value="TIR"/>
    <property type="match status" value="1"/>
</dbReference>
<evidence type="ECO:0000313" key="4">
    <source>
        <dbReference type="Proteomes" id="UP000294535"/>
    </source>
</evidence>
<dbReference type="AlphaFoldDB" id="A0A4R6TD88"/>
<evidence type="ECO:0000259" key="2">
    <source>
        <dbReference type="PROSITE" id="PS50104"/>
    </source>
</evidence>
<dbReference type="Proteomes" id="UP000294535">
    <property type="component" value="Unassembled WGS sequence"/>
</dbReference>
<dbReference type="SUPFAM" id="SSF52200">
    <property type="entry name" value="Toll/Interleukin receptor TIR domain"/>
    <property type="match status" value="1"/>
</dbReference>
<dbReference type="Gene3D" id="3.40.50.10140">
    <property type="entry name" value="Toll/interleukin-1 receptor homology (TIR) domain"/>
    <property type="match status" value="1"/>
</dbReference>
<evidence type="ECO:0000313" key="3">
    <source>
        <dbReference type="EMBL" id="TDQ19424.1"/>
    </source>
</evidence>
<name>A0A4R6TD88_9BACT</name>
<feature type="domain" description="TIR" evidence="2">
    <location>
        <begin position="2"/>
        <end position="158"/>
    </location>
</feature>
<accession>A0A4R6TD88</accession>
<keyword evidence="4" id="KW-1185">Reference proteome</keyword>
<reference evidence="3 4" key="1">
    <citation type="submission" date="2019-03" db="EMBL/GenBank/DDBJ databases">
        <title>Genomic Encyclopedia of Type Strains, Phase III (KMG-III): the genomes of soil and plant-associated and newly described type strains.</title>
        <authorList>
            <person name="Whitman W."/>
        </authorList>
    </citation>
    <scope>NUCLEOTIDE SEQUENCE [LARGE SCALE GENOMIC DNA]</scope>
    <source>
        <strain evidence="3 4">CECT 8446</strain>
    </source>
</reference>
<dbReference type="InterPro" id="IPR000157">
    <property type="entry name" value="TIR_dom"/>
</dbReference>
<dbReference type="InterPro" id="IPR035897">
    <property type="entry name" value="Toll_tir_struct_dom_sf"/>
</dbReference>
<dbReference type="GO" id="GO:0007165">
    <property type="term" value="P:signal transduction"/>
    <property type="evidence" value="ECO:0007669"/>
    <property type="project" value="InterPro"/>
</dbReference>
<sequence length="350" mass="38874">MEKDKIFISHRHSDTQSDCRALKSELQKHFGKENVFLDIENLEPGIKFAEAIEKTLAQSKVVLVVMGPDWQGPKDENGIPRLFQENDWVRREVAASLQSPGTRVIPILLKNISEPKASDLPDDLKPLAELQATEINIKRWDYDVEQLIKFLEKIVPRKPNPIHESGSTSRRVIPPPPPKSWLAKNYLWVLGGVVALFVIIGIAGTEPTTYPIDDEVIGGDYEKDSENGNSGNPNISGNPQQNNPPATNQKSIIHDLSGRWVLQDIEGNQSTLVFTQNGNTFEFLEYNILNNQIGKGSGVIDGNNWTADYYNTMFNIGGKLSMATSNSGSSWEGLVIVPEVASTQISLTRN</sequence>
<feature type="compositionally biased region" description="Low complexity" evidence="1">
    <location>
        <begin position="227"/>
        <end position="249"/>
    </location>
</feature>
<protein>
    <submittedName>
        <fullName evidence="3">TIR domain-containing protein</fullName>
    </submittedName>
</protein>
<dbReference type="EMBL" id="SNYF01000005">
    <property type="protein sequence ID" value="TDQ19424.1"/>
    <property type="molecule type" value="Genomic_DNA"/>
</dbReference>
<dbReference type="OrthoDB" id="574237at2"/>
<dbReference type="Pfam" id="PF13676">
    <property type="entry name" value="TIR_2"/>
    <property type="match status" value="1"/>
</dbReference>
<comment type="caution">
    <text evidence="3">The sequence shown here is derived from an EMBL/GenBank/DDBJ whole genome shotgun (WGS) entry which is preliminary data.</text>
</comment>
<evidence type="ECO:0000256" key="1">
    <source>
        <dbReference type="SAM" id="MobiDB-lite"/>
    </source>
</evidence>